<organism evidence="2 3">
    <name type="scientific">Brassica cretica</name>
    <name type="common">Mustard</name>
    <dbReference type="NCBI Taxonomy" id="69181"/>
    <lineage>
        <taxon>Eukaryota</taxon>
        <taxon>Viridiplantae</taxon>
        <taxon>Streptophyta</taxon>
        <taxon>Embryophyta</taxon>
        <taxon>Tracheophyta</taxon>
        <taxon>Spermatophyta</taxon>
        <taxon>Magnoliopsida</taxon>
        <taxon>eudicotyledons</taxon>
        <taxon>Gunneridae</taxon>
        <taxon>Pentapetalae</taxon>
        <taxon>rosids</taxon>
        <taxon>malvids</taxon>
        <taxon>Brassicales</taxon>
        <taxon>Brassicaceae</taxon>
        <taxon>Brassiceae</taxon>
        <taxon>Brassica</taxon>
    </lineage>
</organism>
<dbReference type="Proteomes" id="UP000712600">
    <property type="component" value="Unassembled WGS sequence"/>
</dbReference>
<evidence type="ECO:0000313" key="3">
    <source>
        <dbReference type="Proteomes" id="UP000712600"/>
    </source>
</evidence>
<comment type="caution">
    <text evidence="2">The sequence shown here is derived from an EMBL/GenBank/DDBJ whole genome shotgun (WGS) entry which is preliminary data.</text>
</comment>
<proteinExistence type="predicted"/>
<feature type="region of interest" description="Disordered" evidence="1">
    <location>
        <begin position="21"/>
        <end position="67"/>
    </location>
</feature>
<protein>
    <submittedName>
        <fullName evidence="2">Uncharacterized protein</fullName>
    </submittedName>
</protein>
<accession>A0A8S9QZT8</accession>
<reference evidence="2" key="1">
    <citation type="submission" date="2019-12" db="EMBL/GenBank/DDBJ databases">
        <title>Genome sequencing and annotation of Brassica cretica.</title>
        <authorList>
            <person name="Studholme D.J."/>
            <person name="Sarris P."/>
        </authorList>
    </citation>
    <scope>NUCLEOTIDE SEQUENCE</scope>
    <source>
        <strain evidence="2">PFS-109/04</strain>
        <tissue evidence="2">Leaf</tissue>
    </source>
</reference>
<feature type="compositionally biased region" description="Basic residues" evidence="1">
    <location>
        <begin position="48"/>
        <end position="58"/>
    </location>
</feature>
<dbReference type="EMBL" id="QGKX02000996">
    <property type="protein sequence ID" value="KAF3554261.1"/>
    <property type="molecule type" value="Genomic_DNA"/>
</dbReference>
<name>A0A8S9QZT8_BRACR</name>
<evidence type="ECO:0000313" key="2">
    <source>
        <dbReference type="EMBL" id="KAF3554261.1"/>
    </source>
</evidence>
<sequence>MDTRVFGVRSSGDDGVAVAIQKISPPGNRDKKFKTSTPSNTSNDMYHARRSPPLKRRRHENEEGEDLLPIARSDTICELPPPHLIKGTAEHFLTV</sequence>
<evidence type="ECO:0000256" key="1">
    <source>
        <dbReference type="SAM" id="MobiDB-lite"/>
    </source>
</evidence>
<dbReference type="AlphaFoldDB" id="A0A8S9QZT8"/>
<feature type="compositionally biased region" description="Polar residues" evidence="1">
    <location>
        <begin position="35"/>
        <end position="44"/>
    </location>
</feature>
<gene>
    <name evidence="2" type="ORF">F2Q69_00016468</name>
</gene>